<evidence type="ECO:0000256" key="1">
    <source>
        <dbReference type="ARBA" id="ARBA00022737"/>
    </source>
</evidence>
<organism evidence="4 5">
    <name type="scientific">Cryptotermes secundus</name>
    <dbReference type="NCBI Taxonomy" id="105785"/>
    <lineage>
        <taxon>Eukaryota</taxon>
        <taxon>Metazoa</taxon>
        <taxon>Ecdysozoa</taxon>
        <taxon>Arthropoda</taxon>
        <taxon>Hexapoda</taxon>
        <taxon>Insecta</taxon>
        <taxon>Pterygota</taxon>
        <taxon>Neoptera</taxon>
        <taxon>Polyneoptera</taxon>
        <taxon>Dictyoptera</taxon>
        <taxon>Blattodea</taxon>
        <taxon>Blattoidea</taxon>
        <taxon>Termitoidae</taxon>
        <taxon>Kalotermitidae</taxon>
        <taxon>Cryptotermitinae</taxon>
        <taxon>Cryptotermes</taxon>
    </lineage>
</organism>
<gene>
    <name evidence="4" type="ORF">B7P43_G03468</name>
</gene>
<dbReference type="Proteomes" id="UP000235965">
    <property type="component" value="Unassembled WGS sequence"/>
</dbReference>
<protein>
    <recommendedName>
        <fullName evidence="3">PROP1-like PPR domain-containing protein</fullName>
    </recommendedName>
</protein>
<feature type="domain" description="PROP1-like PPR" evidence="3">
    <location>
        <begin position="190"/>
        <end position="349"/>
    </location>
</feature>
<name>A0A2J7QW91_9NEOP</name>
<dbReference type="PANTHER" id="PTHR24014:SF6">
    <property type="entry name" value="PENTATRICOPEPTIDE REPEAT-CONTAINING PROTEIN 1, MITOCHONDRIAL"/>
    <property type="match status" value="1"/>
</dbReference>
<dbReference type="OrthoDB" id="185373at2759"/>
<dbReference type="STRING" id="105785.A0A2J7QW91"/>
<sequence>MSSGRVLCCLGRWHKHFIAEVFSIPNRYKQHTNYMLSTRNFSLSTSSTTHLFSMLHREDNNNNKTFKTEKSNNCKNNQEGMCFSQPQSTQISTKRRLETGIDFSQNDPNTFGNLRCTKETPLEAIEGDEGDREEEMYLEYVPTRSQQLSNKQYAAMIKDFISNKKLADAIDILETRMLKDDRVKPEHYIYNLIIGECGRLGYTKKAFQLYNQMKKRALKVTASIYTGLFNACANSPWSDDGLKRAHHLRMLMFEKGYEPNVSNYHAMIKAFGRCGDLSTAFTLVDEMTEKKVAISDETFNFLLQACITDKDAGFRHALLVWRKMLQKKVKPNIFTYNLLLRSIRDCGLGDIDVAQDVFHRITGEYKIHECKVFKARPLLSAGNEDLVPQSRYSAWENITEEVSLHEVTTHVEDRPNLLAVRPHFGNIIALSEVKKPEDRLILVGGCSGLLEQMNKYGVKPDIRTFTQLLDTIPSTKSAEQALLLAMEKADVRPDIDFYNMLIKKRSMRFDYKNAHDVLKLIKSSNLYPDIVTFGVLALGCQTKQEAQCLLTDMRDAGFRMNAEILGAMLKQGCCHFNFEYILTIMETALQEEVRPNEKFLEHLENFLKECQKKIRNKGTELPQIHKTAGRNYFQKSFQKFCSRYTSWLEEIIPEKLGHPWEQFQKNYSQIRALKRRQMDPEMKQNEK</sequence>
<dbReference type="NCBIfam" id="TIGR00756">
    <property type="entry name" value="PPR"/>
    <property type="match status" value="2"/>
</dbReference>
<dbReference type="Pfam" id="PF13812">
    <property type="entry name" value="PPR_3"/>
    <property type="match status" value="1"/>
</dbReference>
<dbReference type="EMBL" id="NEVH01009766">
    <property type="protein sequence ID" value="PNF32841.1"/>
    <property type="molecule type" value="Genomic_DNA"/>
</dbReference>
<dbReference type="AlphaFoldDB" id="A0A2J7QW91"/>
<dbReference type="GO" id="GO:0042780">
    <property type="term" value="P:tRNA 3'-end processing"/>
    <property type="evidence" value="ECO:0007669"/>
    <property type="project" value="TreeGrafter"/>
</dbReference>
<dbReference type="InterPro" id="IPR011990">
    <property type="entry name" value="TPR-like_helical_dom_sf"/>
</dbReference>
<comment type="caution">
    <text evidence="4">The sequence shown here is derived from an EMBL/GenBank/DDBJ whole genome shotgun (WGS) entry which is preliminary data.</text>
</comment>
<dbReference type="InterPro" id="IPR033443">
    <property type="entry name" value="PROP1-like_PPR_dom"/>
</dbReference>
<dbReference type="GO" id="GO:0005759">
    <property type="term" value="C:mitochondrial matrix"/>
    <property type="evidence" value="ECO:0007669"/>
    <property type="project" value="TreeGrafter"/>
</dbReference>
<dbReference type="GO" id="GO:0000049">
    <property type="term" value="F:tRNA binding"/>
    <property type="evidence" value="ECO:0007669"/>
    <property type="project" value="TreeGrafter"/>
</dbReference>
<dbReference type="FunCoup" id="A0A2J7QW91">
    <property type="interactions" value="1353"/>
</dbReference>
<dbReference type="PANTHER" id="PTHR24014">
    <property type="entry name" value="2-OXOGLUTARATE AND IRON-DEPENDENT OXYGENASE DOMAIN-CONTAINING PROTEIN 2"/>
    <property type="match status" value="1"/>
</dbReference>
<feature type="repeat" description="PPR" evidence="2">
    <location>
        <begin position="186"/>
        <end position="220"/>
    </location>
</feature>
<dbReference type="Gene3D" id="1.25.40.10">
    <property type="entry name" value="Tetratricopeptide repeat domain"/>
    <property type="match status" value="3"/>
</dbReference>
<accession>A0A2J7QW91</accession>
<dbReference type="PROSITE" id="PS51375">
    <property type="entry name" value="PPR"/>
    <property type="match status" value="2"/>
</dbReference>
<dbReference type="InParanoid" id="A0A2J7QW91"/>
<proteinExistence type="predicted"/>
<evidence type="ECO:0000313" key="5">
    <source>
        <dbReference type="Proteomes" id="UP000235965"/>
    </source>
</evidence>
<keyword evidence="5" id="KW-1185">Reference proteome</keyword>
<dbReference type="Pfam" id="PF17177">
    <property type="entry name" value="PPR_long"/>
    <property type="match status" value="1"/>
</dbReference>
<reference evidence="4 5" key="1">
    <citation type="submission" date="2017-12" db="EMBL/GenBank/DDBJ databases">
        <title>Hemimetabolous genomes reveal molecular basis of termite eusociality.</title>
        <authorList>
            <person name="Harrison M.C."/>
            <person name="Jongepier E."/>
            <person name="Robertson H.M."/>
            <person name="Arning N."/>
            <person name="Bitard-Feildel T."/>
            <person name="Chao H."/>
            <person name="Childers C.P."/>
            <person name="Dinh H."/>
            <person name="Doddapaneni H."/>
            <person name="Dugan S."/>
            <person name="Gowin J."/>
            <person name="Greiner C."/>
            <person name="Han Y."/>
            <person name="Hu H."/>
            <person name="Hughes D.S.T."/>
            <person name="Huylmans A.-K."/>
            <person name="Kemena C."/>
            <person name="Kremer L.P.M."/>
            <person name="Lee S.L."/>
            <person name="Lopez-Ezquerra A."/>
            <person name="Mallet L."/>
            <person name="Monroy-Kuhn J.M."/>
            <person name="Moser A."/>
            <person name="Murali S.C."/>
            <person name="Muzny D.M."/>
            <person name="Otani S."/>
            <person name="Piulachs M.-D."/>
            <person name="Poelchau M."/>
            <person name="Qu J."/>
            <person name="Schaub F."/>
            <person name="Wada-Katsumata A."/>
            <person name="Worley K.C."/>
            <person name="Xie Q."/>
            <person name="Ylla G."/>
            <person name="Poulsen M."/>
            <person name="Gibbs R.A."/>
            <person name="Schal C."/>
            <person name="Richards S."/>
            <person name="Belles X."/>
            <person name="Korb J."/>
            <person name="Bornberg-Bauer E."/>
        </authorList>
    </citation>
    <scope>NUCLEOTIDE SEQUENCE [LARGE SCALE GENOMIC DNA]</scope>
    <source>
        <tissue evidence="4">Whole body</tissue>
    </source>
</reference>
<dbReference type="InterPro" id="IPR002885">
    <property type="entry name" value="PPR_rpt"/>
</dbReference>
<evidence type="ECO:0000259" key="3">
    <source>
        <dbReference type="Pfam" id="PF17177"/>
    </source>
</evidence>
<keyword evidence="1" id="KW-0677">Repeat</keyword>
<evidence type="ECO:0000313" key="4">
    <source>
        <dbReference type="EMBL" id="PNF32841.1"/>
    </source>
</evidence>
<dbReference type="FunFam" id="1.25.40.10:FF:001555">
    <property type="entry name" value="GD13877"/>
    <property type="match status" value="1"/>
</dbReference>
<feature type="repeat" description="PPR" evidence="2">
    <location>
        <begin position="260"/>
        <end position="294"/>
    </location>
</feature>
<evidence type="ECO:0000256" key="2">
    <source>
        <dbReference type="PROSITE-ProRule" id="PRU00708"/>
    </source>
</evidence>